<name>A0A0V0ZD79_9BILA</name>
<sequence length="124" mass="13919">MAQKTNKRVIKRRYYQLVSIFHRLGQHRPNGSIASVHVQNKRYGEIRVFKYQGAHQQVLQRCEGSLLAGSPLPFLTFPCEFMEWACDTGKVIDVPPVIGGQTQELSDPPDAAGCAPLSDCRCFL</sequence>
<gene>
    <name evidence="1" type="ORF">T12_8190</name>
</gene>
<reference evidence="1 2" key="1">
    <citation type="submission" date="2015-01" db="EMBL/GenBank/DDBJ databases">
        <title>Evolution of Trichinella species and genotypes.</title>
        <authorList>
            <person name="Korhonen P.K."/>
            <person name="Edoardo P."/>
            <person name="Giuseppe L.R."/>
            <person name="Gasser R.B."/>
        </authorList>
    </citation>
    <scope>NUCLEOTIDE SEQUENCE [LARGE SCALE GENOMIC DNA]</scope>
    <source>
        <strain evidence="1">ISS2496</strain>
    </source>
</reference>
<comment type="caution">
    <text evidence="1">The sequence shown here is derived from an EMBL/GenBank/DDBJ whole genome shotgun (WGS) entry which is preliminary data.</text>
</comment>
<keyword evidence="2" id="KW-1185">Reference proteome</keyword>
<organism evidence="1 2">
    <name type="scientific">Trichinella patagoniensis</name>
    <dbReference type="NCBI Taxonomy" id="990121"/>
    <lineage>
        <taxon>Eukaryota</taxon>
        <taxon>Metazoa</taxon>
        <taxon>Ecdysozoa</taxon>
        <taxon>Nematoda</taxon>
        <taxon>Enoplea</taxon>
        <taxon>Dorylaimia</taxon>
        <taxon>Trichinellida</taxon>
        <taxon>Trichinellidae</taxon>
        <taxon>Trichinella</taxon>
    </lineage>
</organism>
<dbReference type="EMBL" id="JYDQ01000236">
    <property type="protein sequence ID" value="KRY10301.1"/>
    <property type="molecule type" value="Genomic_DNA"/>
</dbReference>
<proteinExistence type="predicted"/>
<protein>
    <submittedName>
        <fullName evidence="1">Uncharacterized protein</fullName>
    </submittedName>
</protein>
<evidence type="ECO:0000313" key="1">
    <source>
        <dbReference type="EMBL" id="KRY10301.1"/>
    </source>
</evidence>
<dbReference type="Proteomes" id="UP000054783">
    <property type="component" value="Unassembled WGS sequence"/>
</dbReference>
<dbReference type="AlphaFoldDB" id="A0A0V0ZD79"/>
<accession>A0A0V0ZD79</accession>
<evidence type="ECO:0000313" key="2">
    <source>
        <dbReference type="Proteomes" id="UP000054783"/>
    </source>
</evidence>